<feature type="compositionally biased region" description="Polar residues" evidence="2">
    <location>
        <begin position="844"/>
        <end position="861"/>
    </location>
</feature>
<accession>A0A6L2L565</accession>
<feature type="compositionally biased region" description="Basic and acidic residues" evidence="2">
    <location>
        <begin position="869"/>
        <end position="879"/>
    </location>
</feature>
<evidence type="ECO:0000259" key="3">
    <source>
        <dbReference type="PROSITE" id="PS50158"/>
    </source>
</evidence>
<dbReference type="GO" id="GO:0003676">
    <property type="term" value="F:nucleic acid binding"/>
    <property type="evidence" value="ECO:0007669"/>
    <property type="project" value="InterPro"/>
</dbReference>
<feature type="region of interest" description="Disordered" evidence="2">
    <location>
        <begin position="833"/>
        <end position="879"/>
    </location>
</feature>
<keyword evidence="1" id="KW-0863">Zinc-finger</keyword>
<feature type="region of interest" description="Disordered" evidence="2">
    <location>
        <begin position="640"/>
        <end position="698"/>
    </location>
</feature>
<dbReference type="AlphaFoldDB" id="A0A6L2L565"/>
<dbReference type="Gene3D" id="4.10.60.10">
    <property type="entry name" value="Zinc finger, CCHC-type"/>
    <property type="match status" value="1"/>
</dbReference>
<dbReference type="InterPro" id="IPR001878">
    <property type="entry name" value="Znf_CCHC"/>
</dbReference>
<reference evidence="4" key="1">
    <citation type="journal article" date="2019" name="Sci. Rep.">
        <title>Draft genome of Tanacetum cinerariifolium, the natural source of mosquito coil.</title>
        <authorList>
            <person name="Yamashiro T."/>
            <person name="Shiraishi A."/>
            <person name="Satake H."/>
            <person name="Nakayama K."/>
        </authorList>
    </citation>
    <scope>NUCLEOTIDE SEQUENCE</scope>
</reference>
<dbReference type="InterPro" id="IPR036875">
    <property type="entry name" value="Znf_CCHC_sf"/>
</dbReference>
<dbReference type="EMBL" id="BKCJ010003473">
    <property type="protein sequence ID" value="GEU55294.1"/>
    <property type="molecule type" value="Genomic_DNA"/>
</dbReference>
<evidence type="ECO:0000256" key="2">
    <source>
        <dbReference type="SAM" id="MobiDB-lite"/>
    </source>
</evidence>
<feature type="domain" description="CCHC-type" evidence="3">
    <location>
        <begin position="213"/>
        <end position="228"/>
    </location>
</feature>
<name>A0A6L2L565_TANCI</name>
<evidence type="ECO:0000256" key="1">
    <source>
        <dbReference type="PROSITE-ProRule" id="PRU00047"/>
    </source>
</evidence>
<sequence length="909" mass="103275">MKPWGVGGLKDYAKDFSSSLGDCDYFLHAWNSEADESFLKLRMQEVDDDDDGRLNFDLRLHDDLKVTTAQAYISAVKLNLVLFITQTTTTENGAITTTISSPVTAEEKIKKKNDVKARSMLLMALLNEHLMTFNQYKDAKSLFAAIEIRFGVWRNKSDLDTMSIDDLYNNFKIVEQKLALFSMKAKSFFHKTGKKITINGSNTAGFDKSKVECYNCHKIGYFARECRDLRNQDSRNRYQDSYRRIVHVEETPPKAMVAIDGVGSQIPNNSKKGLCYESYHAVPPPPTGLFLPPKLDFSNSGLEEFQQPKFKGLGPKTSKSVCEDISNEFKEYPDAPLVKDRVSDNKDCLVESLVMVERKSDVPTVAKIDFVRAKQENPFRKPVRNMAPRVVLIKTSLRPLNTARPVNTAHPKTTLYYARPMLRFSKSAQSTIKRPYQQRTTLTNISFRETVNTARLRPVNTARTRPVNTARPNLAIVNAVRVNQAYTYYCQLKINATKYKFTTAGDEKPSESEGFEQIINFLNANPIKYVLTVNPTIYTLCIKEFWATAKVKTVNREEQIHALVDKKKVIITETSVRSDLRLKDVEVYLNSQVEGMLKHKEIYVTLSHTKKIFANMKRQGKDFSCKVTLLFETMMVHPQEDMGEDSDIPTDSHHTPTVTQPSTSSQPQQKQKSKKPKKRSLSLKRRMKKLEKKTSKKTHKLKRLYKIGFSTRVESFEDSGLGDQKDASKQGRMIDDLNANEGVTLVDETQGRSDQDVTPLFVKKTIFVDEEVVSEKEVSTVDPVPIVGEVVTSPGVEVVTTARVEVSTAARTSQIYMNEITLTKALTDIKTSKPKTRGIVMQEPSETPTPTPIDSSQQSSKAKYKCKAKMTEPKKPLKRKDQIMIDEEVARNLKAWMQDELEEEKRLAR</sequence>
<organism evidence="4">
    <name type="scientific">Tanacetum cinerariifolium</name>
    <name type="common">Dalmatian daisy</name>
    <name type="synonym">Chrysanthemum cinerariifolium</name>
    <dbReference type="NCBI Taxonomy" id="118510"/>
    <lineage>
        <taxon>Eukaryota</taxon>
        <taxon>Viridiplantae</taxon>
        <taxon>Streptophyta</taxon>
        <taxon>Embryophyta</taxon>
        <taxon>Tracheophyta</taxon>
        <taxon>Spermatophyta</taxon>
        <taxon>Magnoliopsida</taxon>
        <taxon>eudicotyledons</taxon>
        <taxon>Gunneridae</taxon>
        <taxon>Pentapetalae</taxon>
        <taxon>asterids</taxon>
        <taxon>campanulids</taxon>
        <taxon>Asterales</taxon>
        <taxon>Asteraceae</taxon>
        <taxon>Asteroideae</taxon>
        <taxon>Anthemideae</taxon>
        <taxon>Anthemidinae</taxon>
        <taxon>Tanacetum</taxon>
    </lineage>
</organism>
<dbReference type="GO" id="GO:0008270">
    <property type="term" value="F:zinc ion binding"/>
    <property type="evidence" value="ECO:0007669"/>
    <property type="project" value="UniProtKB-KW"/>
</dbReference>
<keyword evidence="1" id="KW-0862">Zinc</keyword>
<dbReference type="PROSITE" id="PS50158">
    <property type="entry name" value="ZF_CCHC"/>
    <property type="match status" value="1"/>
</dbReference>
<evidence type="ECO:0000313" key="4">
    <source>
        <dbReference type="EMBL" id="GEU55294.1"/>
    </source>
</evidence>
<feature type="compositionally biased region" description="Low complexity" evidence="2">
    <location>
        <begin position="656"/>
        <end position="670"/>
    </location>
</feature>
<gene>
    <name evidence="4" type="ORF">Tci_027272</name>
</gene>
<proteinExistence type="predicted"/>
<protein>
    <recommendedName>
        <fullName evidence="3">CCHC-type domain-containing protein</fullName>
    </recommendedName>
</protein>
<keyword evidence="1" id="KW-0479">Metal-binding</keyword>
<feature type="compositionally biased region" description="Basic residues" evidence="2">
    <location>
        <begin position="671"/>
        <end position="698"/>
    </location>
</feature>
<dbReference type="SUPFAM" id="SSF57756">
    <property type="entry name" value="Retrovirus zinc finger-like domains"/>
    <property type="match status" value="1"/>
</dbReference>
<comment type="caution">
    <text evidence="4">The sequence shown here is derived from an EMBL/GenBank/DDBJ whole genome shotgun (WGS) entry which is preliminary data.</text>
</comment>